<reference evidence="5" key="1">
    <citation type="submission" date="2017-02" db="EMBL/GenBank/DDBJ databases">
        <authorList>
            <person name="Regsiter A."/>
            <person name="William W."/>
        </authorList>
    </citation>
    <scope>NUCLEOTIDE SEQUENCE</scope>
    <source>
        <strain evidence="5">Bib</strain>
    </source>
</reference>
<dbReference type="Gene3D" id="3.40.1190.20">
    <property type="match status" value="1"/>
</dbReference>
<comment type="similarity">
    <text evidence="1">Belongs to the carbohydrate kinase PfkB family.</text>
</comment>
<dbReference type="InterPro" id="IPR029056">
    <property type="entry name" value="Ribokinase-like"/>
</dbReference>
<dbReference type="Pfam" id="PF00294">
    <property type="entry name" value="PfkB"/>
    <property type="match status" value="1"/>
</dbReference>
<evidence type="ECO:0000256" key="2">
    <source>
        <dbReference type="ARBA" id="ARBA00022679"/>
    </source>
</evidence>
<dbReference type="AlphaFoldDB" id="A0A3P3XM08"/>
<gene>
    <name evidence="5" type="ORF">SPIROBIBN47_90065</name>
</gene>
<organism evidence="5">
    <name type="scientific">uncultured spirochete</name>
    <dbReference type="NCBI Taxonomy" id="156406"/>
    <lineage>
        <taxon>Bacteria</taxon>
        <taxon>Pseudomonadati</taxon>
        <taxon>Spirochaetota</taxon>
        <taxon>Spirochaetia</taxon>
        <taxon>Spirochaetales</taxon>
        <taxon>environmental samples</taxon>
    </lineage>
</organism>
<sequence length="337" mass="35709">MKAESRGFLFGIGHAMCDVSARLDDEGWAAFEKVFGFSASCRPHHIDIEAALKALAFIEKLAGEGHADLVYSAGGSALNAVRAASMLGAKASFAGCIGADALGDIIVNDIEARGVRSLVERREGEHTGVFCTVRHGDRSEDSKPEAPPIILASPAGARKIREMPLASFIPEGSGVVHAEGLLADREGLLEEVFQSAKAKGLAVSIDLVSAEMARRYRAPILNLIERFVDYVFCTKAEFEALGADIARMRRDIAWIVKADKEGVDCYFQGGSVHEEAPRGPVVDDLGAGDAFAGAFLYGRTLGWPLEACIKLGSAAAACALRAKGSVPDAVCMRSLQA</sequence>
<feature type="domain" description="Carbohydrate kinase PfkB" evidence="4">
    <location>
        <begin position="68"/>
        <end position="325"/>
    </location>
</feature>
<accession>A0A3P3XM08</accession>
<dbReference type="PANTHER" id="PTHR43320">
    <property type="entry name" value="SUGAR KINASE"/>
    <property type="match status" value="1"/>
</dbReference>
<evidence type="ECO:0000313" key="5">
    <source>
        <dbReference type="EMBL" id="SLM16000.1"/>
    </source>
</evidence>
<name>A0A3P3XM08_9SPIR</name>
<evidence type="ECO:0000256" key="1">
    <source>
        <dbReference type="ARBA" id="ARBA00010688"/>
    </source>
</evidence>
<protein>
    <submittedName>
        <fullName evidence="5">Putative Adenosine kinase</fullName>
        <ecNumber evidence="5">2.7.1.20</ecNumber>
    </submittedName>
</protein>
<keyword evidence="3 5" id="KW-0418">Kinase</keyword>
<dbReference type="EC" id="2.7.1.20" evidence="5"/>
<evidence type="ECO:0000259" key="4">
    <source>
        <dbReference type="Pfam" id="PF00294"/>
    </source>
</evidence>
<keyword evidence="2 5" id="KW-0808">Transferase</keyword>
<evidence type="ECO:0000256" key="3">
    <source>
        <dbReference type="ARBA" id="ARBA00022777"/>
    </source>
</evidence>
<dbReference type="InterPro" id="IPR011611">
    <property type="entry name" value="PfkB_dom"/>
</dbReference>
<proteinExistence type="inferred from homology"/>
<dbReference type="InterPro" id="IPR052700">
    <property type="entry name" value="Carb_kinase_PfkB-like"/>
</dbReference>
<dbReference type="PANTHER" id="PTHR43320:SF3">
    <property type="entry name" value="CARBOHYDRATE KINASE PFKB DOMAIN-CONTAINING PROTEIN"/>
    <property type="match status" value="1"/>
</dbReference>
<dbReference type="EMBL" id="FWDM01000041">
    <property type="protein sequence ID" value="SLM16000.1"/>
    <property type="molecule type" value="Genomic_DNA"/>
</dbReference>
<dbReference type="SUPFAM" id="SSF53613">
    <property type="entry name" value="Ribokinase-like"/>
    <property type="match status" value="1"/>
</dbReference>
<dbReference type="GO" id="GO:0004001">
    <property type="term" value="F:adenosine kinase activity"/>
    <property type="evidence" value="ECO:0007669"/>
    <property type="project" value="UniProtKB-EC"/>
</dbReference>